<gene>
    <name evidence="2" type="ORF">METZ01_LOCUS150230</name>
</gene>
<proteinExistence type="predicted"/>
<reference evidence="2" key="1">
    <citation type="submission" date="2018-05" db="EMBL/GenBank/DDBJ databases">
        <authorList>
            <person name="Lanie J.A."/>
            <person name="Ng W.-L."/>
            <person name="Kazmierczak K.M."/>
            <person name="Andrzejewski T.M."/>
            <person name="Davidsen T.M."/>
            <person name="Wayne K.J."/>
            <person name="Tettelin H."/>
            <person name="Glass J.I."/>
            <person name="Rusch D."/>
            <person name="Podicherti R."/>
            <person name="Tsui H.-C.T."/>
            <person name="Winkler M.E."/>
        </authorList>
    </citation>
    <scope>NUCLEOTIDE SEQUENCE</scope>
</reference>
<dbReference type="Gene3D" id="3.30.160.670">
    <property type="match status" value="1"/>
</dbReference>
<name>A0A382A778_9ZZZZ</name>
<organism evidence="2">
    <name type="scientific">marine metagenome</name>
    <dbReference type="NCBI Taxonomy" id="408172"/>
    <lineage>
        <taxon>unclassified sequences</taxon>
        <taxon>metagenomes</taxon>
        <taxon>ecological metagenomes</taxon>
    </lineage>
</organism>
<dbReference type="EMBL" id="UINC01024199">
    <property type="protein sequence ID" value="SVA97376.1"/>
    <property type="molecule type" value="Genomic_DNA"/>
</dbReference>
<dbReference type="AlphaFoldDB" id="A0A382A778"/>
<feature type="domain" description="DUF4136" evidence="1">
    <location>
        <begin position="23"/>
        <end position="176"/>
    </location>
</feature>
<evidence type="ECO:0000259" key="1">
    <source>
        <dbReference type="Pfam" id="PF13590"/>
    </source>
</evidence>
<dbReference type="PROSITE" id="PS51257">
    <property type="entry name" value="PROKAR_LIPOPROTEIN"/>
    <property type="match status" value="1"/>
</dbReference>
<dbReference type="InterPro" id="IPR025411">
    <property type="entry name" value="DUF4136"/>
</dbReference>
<protein>
    <recommendedName>
        <fullName evidence="1">DUF4136 domain-containing protein</fullName>
    </recommendedName>
</protein>
<dbReference type="Pfam" id="PF13590">
    <property type="entry name" value="DUF4136"/>
    <property type="match status" value="1"/>
</dbReference>
<evidence type="ECO:0000313" key="2">
    <source>
        <dbReference type="EMBL" id="SVA97376.1"/>
    </source>
</evidence>
<accession>A0A382A778</accession>
<sequence>MRRLQWICAMSVLVLMGCAGIAVQYDYDPDVDFTRYKTFSWMPMSTQDSGARENLSGPFIEKRIRKSLAEGLTTSGLRYVTEGADVLVAYQLRYERKSEVRAGGYGAGYIHAPYPYAVDVRKYREGTLIVDLVDPETKELIWRGWSVSDLRRAVDPQQEQEKIVWAVRTILEHYPPY</sequence>